<dbReference type="RefSeq" id="WP_345581501.1">
    <property type="nucleotide sequence ID" value="NZ_BAABLV010000024.1"/>
</dbReference>
<dbReference type="EMBL" id="BAABLV010000024">
    <property type="protein sequence ID" value="GAA4898541.1"/>
    <property type="molecule type" value="Genomic_DNA"/>
</dbReference>
<evidence type="ECO:0000313" key="2">
    <source>
        <dbReference type="Proteomes" id="UP001501521"/>
    </source>
</evidence>
<proteinExistence type="predicted"/>
<accession>A0ABP9FBH3</accession>
<reference evidence="2" key="1">
    <citation type="journal article" date="2019" name="Int. J. Syst. Evol. Microbiol.">
        <title>The Global Catalogue of Microorganisms (GCM) 10K type strain sequencing project: providing services to taxonomists for standard genome sequencing and annotation.</title>
        <authorList>
            <consortium name="The Broad Institute Genomics Platform"/>
            <consortium name="The Broad Institute Genome Sequencing Center for Infectious Disease"/>
            <person name="Wu L."/>
            <person name="Ma J."/>
        </authorList>
    </citation>
    <scope>NUCLEOTIDE SEQUENCE [LARGE SCALE GENOMIC DNA]</scope>
    <source>
        <strain evidence="2">JCM 19125</strain>
    </source>
</reference>
<dbReference type="InterPro" id="IPR023393">
    <property type="entry name" value="START-like_dom_sf"/>
</dbReference>
<gene>
    <name evidence="1" type="ORF">GCM10025789_15610</name>
</gene>
<dbReference type="Gene3D" id="3.30.530.20">
    <property type="match status" value="1"/>
</dbReference>
<dbReference type="InterPro" id="IPR019587">
    <property type="entry name" value="Polyketide_cyclase/dehydratase"/>
</dbReference>
<organism evidence="1 2">
    <name type="scientific">Tessaracoccus lubricantis</name>
    <dbReference type="NCBI Taxonomy" id="545543"/>
    <lineage>
        <taxon>Bacteria</taxon>
        <taxon>Bacillati</taxon>
        <taxon>Actinomycetota</taxon>
        <taxon>Actinomycetes</taxon>
        <taxon>Propionibacteriales</taxon>
        <taxon>Propionibacteriaceae</taxon>
        <taxon>Tessaracoccus</taxon>
    </lineage>
</organism>
<name>A0ABP9FBH3_9ACTN</name>
<keyword evidence="2" id="KW-1185">Reference proteome</keyword>
<dbReference type="Proteomes" id="UP001501521">
    <property type="component" value="Unassembled WGS sequence"/>
</dbReference>
<evidence type="ECO:0000313" key="1">
    <source>
        <dbReference type="EMBL" id="GAA4898541.1"/>
    </source>
</evidence>
<dbReference type="Pfam" id="PF10604">
    <property type="entry name" value="Polyketide_cyc2"/>
    <property type="match status" value="1"/>
</dbReference>
<dbReference type="SUPFAM" id="SSF55961">
    <property type="entry name" value="Bet v1-like"/>
    <property type="match status" value="1"/>
</dbReference>
<sequence length="151" mass="16661">MRQLASFTVEIACTCPPREALRRVLDLRQHSRIIPFTSVSPALTLDELAPGAEFIARTAVGPVGFDDVMRVDELTQGADFSAARVRISKHGRAIRGTILLTVMPIRDGSLVTWHQQVRLPWLPGFLQPLAARVIRAGYQAVLRKLLALDPA</sequence>
<comment type="caution">
    <text evidence="1">The sequence shown here is derived from an EMBL/GenBank/DDBJ whole genome shotgun (WGS) entry which is preliminary data.</text>
</comment>
<evidence type="ECO:0008006" key="3">
    <source>
        <dbReference type="Google" id="ProtNLM"/>
    </source>
</evidence>
<protein>
    <recommendedName>
        <fullName evidence="3">SRPBCC family protein</fullName>
    </recommendedName>
</protein>